<dbReference type="AlphaFoldDB" id="A0A7R9CSL8"/>
<feature type="compositionally biased region" description="Basic and acidic residues" evidence="15">
    <location>
        <begin position="12"/>
        <end position="27"/>
    </location>
</feature>
<keyword evidence="8" id="KW-0492">Microsome</keyword>
<dbReference type="InterPro" id="IPR017972">
    <property type="entry name" value="Cyt_P450_CS"/>
</dbReference>
<gene>
    <name evidence="16" type="ORF">TPSB3V08_LOCUS3264</name>
</gene>
<comment type="similarity">
    <text evidence="4 14">Belongs to the cytochrome P450 family.</text>
</comment>
<organism evidence="16">
    <name type="scientific">Timema poppense</name>
    <name type="common">Walking stick</name>
    <dbReference type="NCBI Taxonomy" id="170557"/>
    <lineage>
        <taxon>Eukaryota</taxon>
        <taxon>Metazoa</taxon>
        <taxon>Ecdysozoa</taxon>
        <taxon>Arthropoda</taxon>
        <taxon>Hexapoda</taxon>
        <taxon>Insecta</taxon>
        <taxon>Pterygota</taxon>
        <taxon>Neoptera</taxon>
        <taxon>Polyneoptera</taxon>
        <taxon>Phasmatodea</taxon>
        <taxon>Timematodea</taxon>
        <taxon>Timematoidea</taxon>
        <taxon>Timematidae</taxon>
        <taxon>Timema</taxon>
    </lineage>
</organism>
<dbReference type="PANTHER" id="PTHR24292">
    <property type="entry name" value="CYTOCHROME P450"/>
    <property type="match status" value="1"/>
</dbReference>
<evidence type="ECO:0000256" key="5">
    <source>
        <dbReference type="ARBA" id="ARBA00022617"/>
    </source>
</evidence>
<dbReference type="SUPFAM" id="SSF48264">
    <property type="entry name" value="Cytochrome P450"/>
    <property type="match status" value="1"/>
</dbReference>
<evidence type="ECO:0000256" key="13">
    <source>
        <dbReference type="PIRSR" id="PIRSR602401-1"/>
    </source>
</evidence>
<dbReference type="InterPro" id="IPR001128">
    <property type="entry name" value="Cyt_P450"/>
</dbReference>
<feature type="region of interest" description="Disordered" evidence="15">
    <location>
        <begin position="1"/>
        <end position="49"/>
    </location>
</feature>
<evidence type="ECO:0000256" key="1">
    <source>
        <dbReference type="ARBA" id="ARBA00001971"/>
    </source>
</evidence>
<keyword evidence="5 13" id="KW-0349">Heme</keyword>
<dbReference type="GO" id="GO:0005789">
    <property type="term" value="C:endoplasmic reticulum membrane"/>
    <property type="evidence" value="ECO:0007669"/>
    <property type="project" value="UniProtKB-SubCell"/>
</dbReference>
<feature type="binding site" description="axial binding residue" evidence="13">
    <location>
        <position position="314"/>
    </location>
    <ligand>
        <name>heme</name>
        <dbReference type="ChEBI" id="CHEBI:30413"/>
    </ligand>
    <ligandPart>
        <name>Fe</name>
        <dbReference type="ChEBI" id="CHEBI:18248"/>
    </ligandPart>
</feature>
<evidence type="ECO:0000256" key="8">
    <source>
        <dbReference type="ARBA" id="ARBA00022848"/>
    </source>
</evidence>
<keyword evidence="12" id="KW-0472">Membrane</keyword>
<dbReference type="GO" id="GO:0005506">
    <property type="term" value="F:iron ion binding"/>
    <property type="evidence" value="ECO:0007669"/>
    <property type="project" value="InterPro"/>
</dbReference>
<evidence type="ECO:0000256" key="3">
    <source>
        <dbReference type="ARBA" id="ARBA00004406"/>
    </source>
</evidence>
<protein>
    <recommendedName>
        <fullName evidence="17">Cytochrome P450</fullName>
    </recommendedName>
</protein>
<evidence type="ECO:0000256" key="10">
    <source>
        <dbReference type="ARBA" id="ARBA00023004"/>
    </source>
</evidence>
<accession>A0A7R9CSL8</accession>
<comment type="cofactor">
    <cofactor evidence="1 13">
        <name>heme</name>
        <dbReference type="ChEBI" id="CHEBI:30413"/>
    </cofactor>
</comment>
<evidence type="ECO:0000256" key="2">
    <source>
        <dbReference type="ARBA" id="ARBA00004174"/>
    </source>
</evidence>
<feature type="compositionally biased region" description="Basic residues" evidence="15">
    <location>
        <begin position="1"/>
        <end position="11"/>
    </location>
</feature>
<sequence length="371" mass="41509">MEVSRSHKKKQITHDAEATTSEARKPQTNDGSNLNSLGETKKKKPRTKAVLVQPVEGRTYADLLKEIKAKVNPTTTGVDIKSIKQTKNGGVLLEMGHKTGDSSVFTEAVKSATANIGTVKALIPTTTIEIRDIDGVTSVDDIREALLRDLKQTVEIRQMEDDDYAAQAHSFLLAGYHTTANTMGFALFELATHPNLQTRLQKEIISILNKHGGEVTHDSLGEMTYLDMVISETLRKYPILPFLDRRTLRDYKIPGTNIVLEKGTSVFIPLLGLHNDPKYFPSPNEFNPERFTLENRKSIPNYAYMPFGEGPRKCIGMRFGLMKVKTGLVHLLSKFEVRPCQQTMIPLVVDKSGMMMTTEDSMPLTFNRIKT</sequence>
<dbReference type="InterPro" id="IPR050476">
    <property type="entry name" value="Insect_CytP450_Detox"/>
</dbReference>
<dbReference type="Pfam" id="PF00067">
    <property type="entry name" value="p450"/>
    <property type="match status" value="1"/>
</dbReference>
<evidence type="ECO:0000256" key="15">
    <source>
        <dbReference type="SAM" id="MobiDB-lite"/>
    </source>
</evidence>
<dbReference type="GO" id="GO:0020037">
    <property type="term" value="F:heme binding"/>
    <property type="evidence" value="ECO:0007669"/>
    <property type="project" value="InterPro"/>
</dbReference>
<dbReference type="PROSITE" id="PS00086">
    <property type="entry name" value="CYTOCHROME_P450"/>
    <property type="match status" value="1"/>
</dbReference>
<name>A0A7R9CSL8_TIMPO</name>
<dbReference type="FunFam" id="1.10.630.10:FF:000182">
    <property type="entry name" value="Cytochrome P450 3A4"/>
    <property type="match status" value="1"/>
</dbReference>
<evidence type="ECO:0000256" key="9">
    <source>
        <dbReference type="ARBA" id="ARBA00023002"/>
    </source>
</evidence>
<dbReference type="GO" id="GO:0016705">
    <property type="term" value="F:oxidoreductase activity, acting on paired donors, with incorporation or reduction of molecular oxygen"/>
    <property type="evidence" value="ECO:0007669"/>
    <property type="project" value="InterPro"/>
</dbReference>
<dbReference type="GO" id="GO:0004497">
    <property type="term" value="F:monooxygenase activity"/>
    <property type="evidence" value="ECO:0007669"/>
    <property type="project" value="UniProtKB-KW"/>
</dbReference>
<evidence type="ECO:0000256" key="7">
    <source>
        <dbReference type="ARBA" id="ARBA00022824"/>
    </source>
</evidence>
<evidence type="ECO:0000256" key="12">
    <source>
        <dbReference type="ARBA" id="ARBA00023136"/>
    </source>
</evidence>
<keyword evidence="6 13" id="KW-0479">Metal-binding</keyword>
<keyword evidence="11 14" id="KW-0503">Monooxygenase</keyword>
<reference evidence="16" key="1">
    <citation type="submission" date="2020-11" db="EMBL/GenBank/DDBJ databases">
        <authorList>
            <person name="Tran Van P."/>
        </authorList>
    </citation>
    <scope>NUCLEOTIDE SEQUENCE</scope>
</reference>
<evidence type="ECO:0008006" key="17">
    <source>
        <dbReference type="Google" id="ProtNLM"/>
    </source>
</evidence>
<proteinExistence type="inferred from homology"/>
<keyword evidence="9 14" id="KW-0560">Oxidoreductase</keyword>
<evidence type="ECO:0000313" key="16">
    <source>
        <dbReference type="EMBL" id="CAD7401799.1"/>
    </source>
</evidence>
<dbReference type="InterPro" id="IPR036396">
    <property type="entry name" value="Cyt_P450_sf"/>
</dbReference>
<feature type="compositionally biased region" description="Polar residues" evidence="15">
    <location>
        <begin position="28"/>
        <end position="38"/>
    </location>
</feature>
<dbReference type="Gene3D" id="1.10.630.10">
    <property type="entry name" value="Cytochrome P450"/>
    <property type="match status" value="1"/>
</dbReference>
<evidence type="ECO:0000256" key="4">
    <source>
        <dbReference type="ARBA" id="ARBA00010617"/>
    </source>
</evidence>
<dbReference type="PANTHER" id="PTHR24292:SF54">
    <property type="entry name" value="CYP9F3-RELATED"/>
    <property type="match status" value="1"/>
</dbReference>
<dbReference type="InterPro" id="IPR002401">
    <property type="entry name" value="Cyt_P450_E_grp-I"/>
</dbReference>
<keyword evidence="7" id="KW-0256">Endoplasmic reticulum</keyword>
<evidence type="ECO:0000256" key="14">
    <source>
        <dbReference type="RuleBase" id="RU000461"/>
    </source>
</evidence>
<evidence type="ECO:0000256" key="11">
    <source>
        <dbReference type="ARBA" id="ARBA00023033"/>
    </source>
</evidence>
<dbReference type="PRINTS" id="PR00385">
    <property type="entry name" value="P450"/>
</dbReference>
<keyword evidence="10 13" id="KW-0408">Iron</keyword>
<comment type="subcellular location">
    <subcellularLocation>
        <location evidence="3">Endoplasmic reticulum membrane</location>
        <topology evidence="3">Peripheral membrane protein</topology>
    </subcellularLocation>
    <subcellularLocation>
        <location evidence="2">Microsome membrane</location>
        <topology evidence="2">Peripheral membrane protein</topology>
    </subcellularLocation>
</comment>
<evidence type="ECO:0000256" key="6">
    <source>
        <dbReference type="ARBA" id="ARBA00022723"/>
    </source>
</evidence>
<dbReference type="EMBL" id="OD001420">
    <property type="protein sequence ID" value="CAD7401799.1"/>
    <property type="molecule type" value="Genomic_DNA"/>
</dbReference>
<dbReference type="PRINTS" id="PR00463">
    <property type="entry name" value="EP450I"/>
</dbReference>